<evidence type="ECO:0000259" key="3">
    <source>
        <dbReference type="Pfam" id="PF13731"/>
    </source>
</evidence>
<evidence type="ECO:0000313" key="5">
    <source>
        <dbReference type="Proteomes" id="UP001252875"/>
    </source>
</evidence>
<dbReference type="RefSeq" id="WP_311822165.1">
    <property type="nucleotide sequence ID" value="NZ_JARPYF010000011.1"/>
</dbReference>
<protein>
    <submittedName>
        <fullName evidence="4">WxL domain-containing protein</fullName>
    </submittedName>
</protein>
<feature type="signal peptide" evidence="2">
    <location>
        <begin position="1"/>
        <end position="26"/>
    </location>
</feature>
<feature type="region of interest" description="Disordered" evidence="1">
    <location>
        <begin position="41"/>
        <end position="79"/>
    </location>
</feature>
<feature type="compositionally biased region" description="Low complexity" evidence="1">
    <location>
        <begin position="60"/>
        <end position="69"/>
    </location>
</feature>
<reference evidence="4 5" key="1">
    <citation type="submission" date="2023-03" db="EMBL/GenBank/DDBJ databases">
        <authorList>
            <person name="Shen W."/>
            <person name="Cai J."/>
        </authorList>
    </citation>
    <scope>NUCLEOTIDE SEQUENCE [LARGE SCALE GENOMIC DNA]</scope>
    <source>
        <strain evidence="4 5">D6-4</strain>
    </source>
</reference>
<dbReference type="InterPro" id="IPR027994">
    <property type="entry name" value="WxL_dom"/>
</dbReference>
<gene>
    <name evidence="4" type="ORF">P7D85_17585</name>
</gene>
<dbReference type="Proteomes" id="UP001252875">
    <property type="component" value="Unassembled WGS sequence"/>
</dbReference>
<dbReference type="EMBL" id="JARPYI010000012">
    <property type="protein sequence ID" value="MDT2601594.1"/>
    <property type="molecule type" value="Genomic_DNA"/>
</dbReference>
<comment type="caution">
    <text evidence="4">The sequence shown here is derived from an EMBL/GenBank/DDBJ whole genome shotgun (WGS) entry which is preliminary data.</text>
</comment>
<evidence type="ECO:0000313" key="4">
    <source>
        <dbReference type="EMBL" id="MDT2601594.1"/>
    </source>
</evidence>
<keyword evidence="2" id="KW-0732">Signal</keyword>
<dbReference type="Pfam" id="PF13731">
    <property type="entry name" value="WxL"/>
    <property type="match status" value="1"/>
</dbReference>
<organism evidence="4 5">
    <name type="scientific">Enterococcus hulanensis</name>
    <dbReference type="NCBI Taxonomy" id="2559929"/>
    <lineage>
        <taxon>Bacteria</taxon>
        <taxon>Bacillati</taxon>
        <taxon>Bacillota</taxon>
        <taxon>Bacilli</taxon>
        <taxon>Lactobacillales</taxon>
        <taxon>Enterococcaceae</taxon>
        <taxon>Enterococcus</taxon>
    </lineage>
</organism>
<evidence type="ECO:0000256" key="1">
    <source>
        <dbReference type="SAM" id="MobiDB-lite"/>
    </source>
</evidence>
<evidence type="ECO:0000256" key="2">
    <source>
        <dbReference type="SAM" id="SignalP"/>
    </source>
</evidence>
<sequence length="274" mass="28739">MKHVSKILLSTMVLGAIAASPLTTFAAEDGEHGGVYNSNGVIEFTPSQDPTDPVDPTDPTDPVQPIDPTDPTKPVEPGTNGPLSIDFASSLDFGKQKITSEDKVYQASAQPYQKLGEDGKPTGDILYGPDYVQVTDNRGTEAGWSLTVAQEKQFTGTANHELTGAAITLKGANIQTASESAKPTPNASDLTLVPGEVSPVMSAQAGQGAGTYLNDWGTKDDLSVVQEDGKDVTKTNNIQLAVPGATTKYAEKYSTKLVWTLTDVPGNSDPEGNA</sequence>
<proteinExistence type="predicted"/>
<keyword evidence="5" id="KW-1185">Reference proteome</keyword>
<accession>A0ABU3F391</accession>
<name>A0ABU3F391_9ENTE</name>
<feature type="chain" id="PRO_5045174900" evidence="2">
    <location>
        <begin position="27"/>
        <end position="274"/>
    </location>
</feature>
<feature type="domain" description="WxL" evidence="3">
    <location>
        <begin position="35"/>
        <end position="265"/>
    </location>
</feature>